<sequence>MLNPHMRHQLAQCYVDHSGYGPPFSI</sequence>
<reference evidence="1" key="2">
    <citation type="journal article" date="2015" name="Data Brief">
        <title>Shoot transcriptome of the giant reed, Arundo donax.</title>
        <authorList>
            <person name="Barrero R.A."/>
            <person name="Guerrero F.D."/>
            <person name="Moolhuijzen P."/>
            <person name="Goolsby J.A."/>
            <person name="Tidwell J."/>
            <person name="Bellgard S.E."/>
            <person name="Bellgard M.I."/>
        </authorList>
    </citation>
    <scope>NUCLEOTIDE SEQUENCE</scope>
    <source>
        <tissue evidence="1">Shoot tissue taken approximately 20 cm above the soil surface</tissue>
    </source>
</reference>
<protein>
    <submittedName>
        <fullName evidence="1">Uncharacterized protein</fullName>
    </submittedName>
</protein>
<dbReference type="EMBL" id="GBRH01274788">
    <property type="protein sequence ID" value="JAD23107.1"/>
    <property type="molecule type" value="Transcribed_RNA"/>
</dbReference>
<organism evidence="1">
    <name type="scientific">Arundo donax</name>
    <name type="common">Giant reed</name>
    <name type="synonym">Donax arundinaceus</name>
    <dbReference type="NCBI Taxonomy" id="35708"/>
    <lineage>
        <taxon>Eukaryota</taxon>
        <taxon>Viridiplantae</taxon>
        <taxon>Streptophyta</taxon>
        <taxon>Embryophyta</taxon>
        <taxon>Tracheophyta</taxon>
        <taxon>Spermatophyta</taxon>
        <taxon>Magnoliopsida</taxon>
        <taxon>Liliopsida</taxon>
        <taxon>Poales</taxon>
        <taxon>Poaceae</taxon>
        <taxon>PACMAD clade</taxon>
        <taxon>Arundinoideae</taxon>
        <taxon>Arundineae</taxon>
        <taxon>Arundo</taxon>
    </lineage>
</organism>
<dbReference type="AlphaFoldDB" id="A0A0A8YKY9"/>
<evidence type="ECO:0000313" key="1">
    <source>
        <dbReference type="EMBL" id="JAD23107.1"/>
    </source>
</evidence>
<accession>A0A0A8YKY9</accession>
<proteinExistence type="predicted"/>
<name>A0A0A8YKY9_ARUDO</name>
<reference evidence="1" key="1">
    <citation type="submission" date="2014-09" db="EMBL/GenBank/DDBJ databases">
        <authorList>
            <person name="Magalhaes I.L.F."/>
            <person name="Oliveira U."/>
            <person name="Santos F.R."/>
            <person name="Vidigal T.H.D.A."/>
            <person name="Brescovit A.D."/>
            <person name="Santos A.J."/>
        </authorList>
    </citation>
    <scope>NUCLEOTIDE SEQUENCE</scope>
    <source>
        <tissue evidence="1">Shoot tissue taken approximately 20 cm above the soil surface</tissue>
    </source>
</reference>